<evidence type="ECO:0000313" key="6">
    <source>
        <dbReference type="EMBL" id="AXK42707.1"/>
    </source>
</evidence>
<name>A0A345YFK5_9SPHN</name>
<evidence type="ECO:0000256" key="3">
    <source>
        <dbReference type="ARBA" id="ARBA00022801"/>
    </source>
</evidence>
<dbReference type="InterPro" id="IPR024079">
    <property type="entry name" value="MetalloPept_cat_dom_sf"/>
</dbReference>
<proteinExistence type="predicted"/>
<dbReference type="SUPFAM" id="SSF55486">
    <property type="entry name" value="Metalloproteases ('zincins'), catalytic domain"/>
    <property type="match status" value="1"/>
</dbReference>
<evidence type="ECO:0000256" key="4">
    <source>
        <dbReference type="ARBA" id="ARBA00022833"/>
    </source>
</evidence>
<dbReference type="Pfam" id="PF00413">
    <property type="entry name" value="Peptidase_M10"/>
    <property type="match status" value="1"/>
</dbReference>
<evidence type="ECO:0000259" key="5">
    <source>
        <dbReference type="Pfam" id="PF00413"/>
    </source>
</evidence>
<dbReference type="GO" id="GO:0031012">
    <property type="term" value="C:extracellular matrix"/>
    <property type="evidence" value="ECO:0007669"/>
    <property type="project" value="InterPro"/>
</dbReference>
<evidence type="ECO:0000256" key="1">
    <source>
        <dbReference type="ARBA" id="ARBA00022670"/>
    </source>
</evidence>
<dbReference type="GO" id="GO:0004222">
    <property type="term" value="F:metalloendopeptidase activity"/>
    <property type="evidence" value="ECO:0007669"/>
    <property type="project" value="InterPro"/>
</dbReference>
<evidence type="ECO:0000313" key="7">
    <source>
        <dbReference type="Proteomes" id="UP000254508"/>
    </source>
</evidence>
<dbReference type="Proteomes" id="UP000254508">
    <property type="component" value="Chromosome"/>
</dbReference>
<dbReference type="Gene3D" id="3.40.390.10">
    <property type="entry name" value="Collagenase (Catalytic Domain)"/>
    <property type="match status" value="1"/>
</dbReference>
<dbReference type="EMBL" id="CP031357">
    <property type="protein sequence ID" value="AXK42707.1"/>
    <property type="molecule type" value="Genomic_DNA"/>
</dbReference>
<organism evidence="6 7">
    <name type="scientific">Erythrobacter aureus</name>
    <dbReference type="NCBI Taxonomy" id="2182384"/>
    <lineage>
        <taxon>Bacteria</taxon>
        <taxon>Pseudomonadati</taxon>
        <taxon>Pseudomonadota</taxon>
        <taxon>Alphaproteobacteria</taxon>
        <taxon>Sphingomonadales</taxon>
        <taxon>Erythrobacteraceae</taxon>
        <taxon>Erythrobacter/Porphyrobacter group</taxon>
        <taxon>Erythrobacter</taxon>
    </lineage>
</organism>
<keyword evidence="3" id="KW-0378">Hydrolase</keyword>
<keyword evidence="4" id="KW-0862">Zinc</keyword>
<protein>
    <recommendedName>
        <fullName evidence="5">Peptidase M10 metallopeptidase domain-containing protein</fullName>
    </recommendedName>
</protein>
<keyword evidence="2" id="KW-0479">Metal-binding</keyword>
<dbReference type="KEGG" id="err:DVR09_10545"/>
<feature type="domain" description="Peptidase M10 metallopeptidase" evidence="5">
    <location>
        <begin position="21"/>
        <end position="78"/>
    </location>
</feature>
<evidence type="ECO:0000256" key="2">
    <source>
        <dbReference type="ARBA" id="ARBA00022723"/>
    </source>
</evidence>
<keyword evidence="1" id="KW-0645">Protease</keyword>
<accession>A0A345YFK5</accession>
<reference evidence="7" key="1">
    <citation type="submission" date="2018-07" db="EMBL/GenBank/DDBJ databases">
        <title>Genome sequence of Erythrobacter strain YH-07, an antagonistic bacterium isolated from Yellow Sea.</title>
        <authorList>
            <person name="Tang T."/>
            <person name="Liu Q."/>
            <person name="Sun X."/>
        </authorList>
    </citation>
    <scope>NUCLEOTIDE SEQUENCE [LARGE SCALE GENOMIC DNA]</scope>
    <source>
        <strain evidence="7">YH-07</strain>
    </source>
</reference>
<keyword evidence="7" id="KW-1185">Reference proteome</keyword>
<dbReference type="GO" id="GO:0006508">
    <property type="term" value="P:proteolysis"/>
    <property type="evidence" value="ECO:0007669"/>
    <property type="project" value="UniProtKB-KW"/>
</dbReference>
<dbReference type="InterPro" id="IPR001818">
    <property type="entry name" value="Pept_M10_metallopeptidase"/>
</dbReference>
<dbReference type="GO" id="GO:0008270">
    <property type="term" value="F:zinc ion binding"/>
    <property type="evidence" value="ECO:0007669"/>
    <property type="project" value="InterPro"/>
</dbReference>
<gene>
    <name evidence="6" type="ORF">DVR09_10545</name>
</gene>
<sequence length="80" mass="8692">MMIRPATIASAYCGTGTVPTDKIHIQNLVAHELGHAMGMAHKLQDQVAADVMNGWNFKGPRPLTPSTNDLSSAQWLYGTR</sequence>
<dbReference type="AlphaFoldDB" id="A0A345YFK5"/>
<dbReference type="OrthoDB" id="7433424at2"/>